<organism evidence="2 3">
    <name type="scientific">Halobellus clavatus</name>
    <dbReference type="NCBI Taxonomy" id="660517"/>
    <lineage>
        <taxon>Archaea</taxon>
        <taxon>Methanobacteriati</taxon>
        <taxon>Methanobacteriota</taxon>
        <taxon>Stenosarchaea group</taxon>
        <taxon>Halobacteria</taxon>
        <taxon>Halobacteriales</taxon>
        <taxon>Haloferacaceae</taxon>
        <taxon>Halobellus</taxon>
    </lineage>
</organism>
<evidence type="ECO:0000313" key="2">
    <source>
        <dbReference type="EMBL" id="SDX63425.1"/>
    </source>
</evidence>
<feature type="region of interest" description="Disordered" evidence="1">
    <location>
        <begin position="24"/>
        <end position="68"/>
    </location>
</feature>
<accession>A0A1H3DAJ7</accession>
<dbReference type="OrthoDB" id="313543at2157"/>
<dbReference type="AlphaFoldDB" id="A0A1H3DAJ7"/>
<protein>
    <submittedName>
        <fullName evidence="2">Uncharacterized protein</fullName>
    </submittedName>
</protein>
<evidence type="ECO:0000313" key="3">
    <source>
        <dbReference type="Proteomes" id="UP000199170"/>
    </source>
</evidence>
<gene>
    <name evidence="2" type="ORF">SAMN04487946_101456</name>
</gene>
<sequence length="162" mass="16551">MRRRAVLTGVAVGLTSILAGCTGSSGSGADATDAPTTTDTTDETDETAGLVSGSLIPREECPNPGEATVDLGTGSATVRGCVVGKNGCTVPRLRDVTLDAETDVATVTVASIEEREDDEACTEALVNLGYQARVDTGGATLTGLEVVHDDVEGRRVVVDVTR</sequence>
<dbReference type="EMBL" id="FNPB01000001">
    <property type="protein sequence ID" value="SDX63425.1"/>
    <property type="molecule type" value="Genomic_DNA"/>
</dbReference>
<dbReference type="RefSeq" id="WP_089764672.1">
    <property type="nucleotide sequence ID" value="NZ_FNPB01000001.1"/>
</dbReference>
<evidence type="ECO:0000256" key="1">
    <source>
        <dbReference type="SAM" id="MobiDB-lite"/>
    </source>
</evidence>
<dbReference type="Proteomes" id="UP000199170">
    <property type="component" value="Unassembled WGS sequence"/>
</dbReference>
<dbReference type="PROSITE" id="PS51257">
    <property type="entry name" value="PROKAR_LIPOPROTEIN"/>
    <property type="match status" value="1"/>
</dbReference>
<reference evidence="3" key="1">
    <citation type="submission" date="2016-10" db="EMBL/GenBank/DDBJ databases">
        <authorList>
            <person name="Varghese N."/>
            <person name="Submissions S."/>
        </authorList>
    </citation>
    <scope>NUCLEOTIDE SEQUENCE [LARGE SCALE GENOMIC DNA]</scope>
    <source>
        <strain evidence="3">CGMCC 1.10118</strain>
    </source>
</reference>
<keyword evidence="3" id="KW-1185">Reference proteome</keyword>
<feature type="compositionally biased region" description="Low complexity" evidence="1">
    <location>
        <begin position="29"/>
        <end position="39"/>
    </location>
</feature>
<name>A0A1H3DAJ7_9EURY</name>
<proteinExistence type="predicted"/>